<dbReference type="GO" id="GO:0008984">
    <property type="term" value="F:protein-glutamate methylesterase activity"/>
    <property type="evidence" value="ECO:0007669"/>
    <property type="project" value="UniProtKB-EC"/>
</dbReference>
<keyword evidence="1" id="KW-0378">Hydrolase</keyword>
<sequence length="337" mass="36236">MSSDQHHRKSNIGIVAIAASAGGVIAIRKVLSGLPSNFPVPILCLQHLNPFDSNVLAQVLQLQTNLKVRWAYGGEQLTAGVVYVCPPRHYFVVHANGTITLAQQASKHGWHHGVNNFFESVAKSYAERAVVVVLTGTGKGGADGVQEVSNMGGIVLAQDQASCVADGMPQAAIATSCVDRVLPCEEIAPLLVRLVCEGCSLSQILSNYTLPLGTKPPISPMLKDALSSLLDRAIAMYRTDMGQIHLFKQQSCTLELAVQRGFAASSFSELRTVNISDNSPCMSAVRAGESIIVEDIDIHPMFSSHRAIANVNSTSSLRRLIVLSWWSACDRLFAICK</sequence>
<accession>A0A1Z4GJE9</accession>
<comment type="caution">
    <text evidence="4">Lacks conserved residue(s) required for the propagation of feature annotation.</text>
</comment>
<protein>
    <recommendedName>
        <fullName evidence="2">protein-glutamate methylesterase</fullName>
        <ecNumber evidence="2">3.1.1.61</ecNumber>
    </recommendedName>
</protein>
<dbReference type="OrthoDB" id="480201at2"/>
<dbReference type="CDD" id="cd16433">
    <property type="entry name" value="CheB"/>
    <property type="match status" value="1"/>
</dbReference>
<dbReference type="Gene3D" id="3.40.50.180">
    <property type="entry name" value="Methylesterase CheB, C-terminal domain"/>
    <property type="match status" value="1"/>
</dbReference>
<feature type="domain" description="CheB-type methylesterase" evidence="5">
    <location>
        <begin position="8"/>
        <end position="198"/>
    </location>
</feature>
<evidence type="ECO:0000256" key="2">
    <source>
        <dbReference type="ARBA" id="ARBA00039140"/>
    </source>
</evidence>
<dbReference type="Proteomes" id="UP000218287">
    <property type="component" value="Chromosome"/>
</dbReference>
<dbReference type="PROSITE" id="PS50122">
    <property type="entry name" value="CHEB"/>
    <property type="match status" value="1"/>
</dbReference>
<evidence type="ECO:0000256" key="3">
    <source>
        <dbReference type="ARBA" id="ARBA00048267"/>
    </source>
</evidence>
<dbReference type="InterPro" id="IPR029016">
    <property type="entry name" value="GAF-like_dom_sf"/>
</dbReference>
<dbReference type="InterPro" id="IPR000673">
    <property type="entry name" value="Sig_transdc_resp-reg_Me-estase"/>
</dbReference>
<name>A0A1Z4GJE9_9CYAN</name>
<evidence type="ECO:0000256" key="1">
    <source>
        <dbReference type="ARBA" id="ARBA00022801"/>
    </source>
</evidence>
<gene>
    <name evidence="6" type="ORF">NIES21_34810</name>
</gene>
<keyword evidence="7" id="KW-1185">Reference proteome</keyword>
<dbReference type="GO" id="GO:0000156">
    <property type="term" value="F:phosphorelay response regulator activity"/>
    <property type="evidence" value="ECO:0007669"/>
    <property type="project" value="InterPro"/>
</dbReference>
<dbReference type="PANTHER" id="PTHR42872:SF6">
    <property type="entry name" value="PROTEIN-GLUTAMATE METHYLESTERASE_PROTEIN-GLUTAMINE GLUTAMINASE"/>
    <property type="match status" value="1"/>
</dbReference>
<evidence type="ECO:0000259" key="5">
    <source>
        <dbReference type="PROSITE" id="PS50122"/>
    </source>
</evidence>
<dbReference type="InterPro" id="IPR035909">
    <property type="entry name" value="CheB_C"/>
</dbReference>
<dbReference type="SUPFAM" id="SSF52738">
    <property type="entry name" value="Methylesterase CheB, C-terminal domain"/>
    <property type="match status" value="1"/>
</dbReference>
<evidence type="ECO:0000256" key="4">
    <source>
        <dbReference type="PROSITE-ProRule" id="PRU00050"/>
    </source>
</evidence>
<dbReference type="PANTHER" id="PTHR42872">
    <property type="entry name" value="PROTEIN-GLUTAMATE METHYLESTERASE/PROTEIN-GLUTAMINE GLUTAMINASE"/>
    <property type="match status" value="1"/>
</dbReference>
<reference evidence="6 7" key="1">
    <citation type="submission" date="2017-06" db="EMBL/GenBank/DDBJ databases">
        <title>Genome sequencing of cyanobaciteial culture collection at National Institute for Environmental Studies (NIES).</title>
        <authorList>
            <person name="Hirose Y."/>
            <person name="Shimura Y."/>
            <person name="Fujisawa T."/>
            <person name="Nakamura Y."/>
            <person name="Kawachi M."/>
        </authorList>
    </citation>
    <scope>NUCLEOTIDE SEQUENCE [LARGE SCALE GENOMIC DNA]</scope>
    <source>
        <strain evidence="6 7">NIES-21</strain>
    </source>
</reference>
<evidence type="ECO:0000313" key="6">
    <source>
        <dbReference type="EMBL" id="BAY17641.1"/>
    </source>
</evidence>
<proteinExistence type="predicted"/>
<dbReference type="GO" id="GO:0005737">
    <property type="term" value="C:cytoplasm"/>
    <property type="evidence" value="ECO:0007669"/>
    <property type="project" value="InterPro"/>
</dbReference>
<evidence type="ECO:0000313" key="7">
    <source>
        <dbReference type="Proteomes" id="UP000218287"/>
    </source>
</evidence>
<organism evidence="6 7">
    <name type="scientific">Anabaenopsis circularis NIES-21</name>
    <dbReference type="NCBI Taxonomy" id="1085406"/>
    <lineage>
        <taxon>Bacteria</taxon>
        <taxon>Bacillati</taxon>
        <taxon>Cyanobacteriota</taxon>
        <taxon>Cyanophyceae</taxon>
        <taxon>Nostocales</taxon>
        <taxon>Nodulariaceae</taxon>
        <taxon>Anabaenopsis</taxon>
    </lineage>
</organism>
<dbReference type="Gene3D" id="3.30.450.40">
    <property type="match status" value="1"/>
</dbReference>
<dbReference type="Pfam" id="PF01339">
    <property type="entry name" value="CheB_methylest"/>
    <property type="match status" value="1"/>
</dbReference>
<comment type="catalytic activity">
    <reaction evidence="3">
        <text>[protein]-L-glutamate 5-O-methyl ester + H2O = L-glutamyl-[protein] + methanol + H(+)</text>
        <dbReference type="Rhea" id="RHEA:23236"/>
        <dbReference type="Rhea" id="RHEA-COMP:10208"/>
        <dbReference type="Rhea" id="RHEA-COMP:10311"/>
        <dbReference type="ChEBI" id="CHEBI:15377"/>
        <dbReference type="ChEBI" id="CHEBI:15378"/>
        <dbReference type="ChEBI" id="CHEBI:17790"/>
        <dbReference type="ChEBI" id="CHEBI:29973"/>
        <dbReference type="ChEBI" id="CHEBI:82795"/>
        <dbReference type="EC" id="3.1.1.61"/>
    </reaction>
</comment>
<dbReference type="SUPFAM" id="SSF55781">
    <property type="entry name" value="GAF domain-like"/>
    <property type="match status" value="1"/>
</dbReference>
<dbReference type="EMBL" id="AP018174">
    <property type="protein sequence ID" value="BAY17641.1"/>
    <property type="molecule type" value="Genomic_DNA"/>
</dbReference>
<dbReference type="GO" id="GO:0006935">
    <property type="term" value="P:chemotaxis"/>
    <property type="evidence" value="ECO:0007669"/>
    <property type="project" value="InterPro"/>
</dbReference>
<dbReference type="AlphaFoldDB" id="A0A1Z4GJE9"/>
<dbReference type="EC" id="3.1.1.61" evidence="2"/>